<dbReference type="InterPro" id="IPR036526">
    <property type="entry name" value="C-N_Hydrolase_sf"/>
</dbReference>
<accession>A0A3S8UC50</accession>
<sequence>MRLYGWRRLLLAFGLGAVIALGQAPIGFWWASLAGLAGLVWLVCLAEGSRAAFWLGLAAGTGHFGLALSWIVEPFLIDIARHGWMAPFAVVILSAGLGLFWAVAAAVAWRMPVPALGFVATFTALEGLRGVVLTGFPWSMVGHVWIGTPVDQLAAALGPSGLTLVTVLAAALPVLWRGRGLVGAALLLAVVAAAGHWRLSAPLPEGPAGTVRLVQPNAEQALKWDQALADEHLGRLLALTAEGQVADLTIWPETAVPYMLEYAPSVAGMVARASQGRPVALGIQREEAGRNYNSLRVLEGTGDELTRYDKHHLVPFGEYFPFGDLAYRWFGITAFAAQSGATYSAGPGPMVLDLGPLGRVLPLICYEAVFPRLVNAAPERADWMLQITNDAWFGVWTGPFQHFAQARLRAVEQGLPLLRVANTGVTAVIDARGRVLDQLPFGTMGVLDTAIPGALPPTPYARFGDGPVLLLLAGLALLALRRTRAGGH</sequence>
<feature type="transmembrane region" description="Helical" evidence="9">
    <location>
        <begin position="181"/>
        <end position="199"/>
    </location>
</feature>
<name>A0A3S8UC50_9RHOB</name>
<dbReference type="SUPFAM" id="SSF56317">
    <property type="entry name" value="Carbon-nitrogen hydrolase"/>
    <property type="match status" value="1"/>
</dbReference>
<keyword evidence="8 9" id="KW-0012">Acyltransferase</keyword>
<dbReference type="PANTHER" id="PTHR38686">
    <property type="entry name" value="APOLIPOPROTEIN N-ACYLTRANSFERASE"/>
    <property type="match status" value="1"/>
</dbReference>
<feature type="transmembrane region" description="Helical" evidence="9">
    <location>
        <begin position="153"/>
        <end position="174"/>
    </location>
</feature>
<dbReference type="InterPro" id="IPR003010">
    <property type="entry name" value="C-N_Hydrolase"/>
</dbReference>
<keyword evidence="6 9" id="KW-1133">Transmembrane helix</keyword>
<feature type="domain" description="CN hydrolase" evidence="10">
    <location>
        <begin position="214"/>
        <end position="453"/>
    </location>
</feature>
<evidence type="ECO:0000256" key="2">
    <source>
        <dbReference type="ARBA" id="ARBA00010065"/>
    </source>
</evidence>
<dbReference type="EC" id="2.3.1.269" evidence="9"/>
<proteinExistence type="inferred from homology"/>
<dbReference type="HAMAP" id="MF_01148">
    <property type="entry name" value="Lnt"/>
    <property type="match status" value="1"/>
</dbReference>
<dbReference type="GO" id="GO:0016410">
    <property type="term" value="F:N-acyltransferase activity"/>
    <property type="evidence" value="ECO:0007669"/>
    <property type="project" value="UniProtKB-UniRule"/>
</dbReference>
<reference evidence="11 12" key="1">
    <citation type="submission" date="2018-12" db="EMBL/GenBank/DDBJ databases">
        <title>Complete genome sequencing of Tabrizicola sp. K13M18.</title>
        <authorList>
            <person name="Bae J.-W."/>
        </authorList>
    </citation>
    <scope>NUCLEOTIDE SEQUENCE [LARGE SCALE GENOMIC DNA]</scope>
    <source>
        <strain evidence="11 12">K13M18</strain>
    </source>
</reference>
<dbReference type="PROSITE" id="PS50263">
    <property type="entry name" value="CN_HYDROLASE"/>
    <property type="match status" value="1"/>
</dbReference>
<evidence type="ECO:0000256" key="3">
    <source>
        <dbReference type="ARBA" id="ARBA00022475"/>
    </source>
</evidence>
<comment type="subcellular location">
    <subcellularLocation>
        <location evidence="1 9">Cell membrane</location>
        <topology evidence="1 9">Multi-pass membrane protein</topology>
    </subcellularLocation>
</comment>
<dbReference type="AlphaFoldDB" id="A0A3S8UC50"/>
<evidence type="ECO:0000313" key="12">
    <source>
        <dbReference type="Proteomes" id="UP000282002"/>
    </source>
</evidence>
<dbReference type="InterPro" id="IPR004563">
    <property type="entry name" value="Apolipo_AcylTrfase"/>
</dbReference>
<evidence type="ECO:0000256" key="5">
    <source>
        <dbReference type="ARBA" id="ARBA00022692"/>
    </source>
</evidence>
<dbReference type="NCBIfam" id="TIGR00546">
    <property type="entry name" value="lnt"/>
    <property type="match status" value="1"/>
</dbReference>
<feature type="transmembrane region" description="Helical" evidence="9">
    <location>
        <begin position="116"/>
        <end position="141"/>
    </location>
</feature>
<feature type="transmembrane region" description="Helical" evidence="9">
    <location>
        <begin position="84"/>
        <end position="109"/>
    </location>
</feature>
<keyword evidence="4 9" id="KW-0808">Transferase</keyword>
<feature type="transmembrane region" description="Helical" evidence="9">
    <location>
        <begin position="30"/>
        <end position="46"/>
    </location>
</feature>
<dbReference type="OrthoDB" id="9804277at2"/>
<dbReference type="Pfam" id="PF20154">
    <property type="entry name" value="LNT_N"/>
    <property type="match status" value="1"/>
</dbReference>
<evidence type="ECO:0000256" key="7">
    <source>
        <dbReference type="ARBA" id="ARBA00023136"/>
    </source>
</evidence>
<dbReference type="EMBL" id="CP034328">
    <property type="protein sequence ID" value="AZL61055.1"/>
    <property type="molecule type" value="Genomic_DNA"/>
</dbReference>
<dbReference type="GO" id="GO:0005886">
    <property type="term" value="C:plasma membrane"/>
    <property type="evidence" value="ECO:0007669"/>
    <property type="project" value="UniProtKB-SubCell"/>
</dbReference>
<dbReference type="KEGG" id="taw:EI545_06145"/>
<keyword evidence="7 9" id="KW-0472">Membrane</keyword>
<keyword evidence="12" id="KW-1185">Reference proteome</keyword>
<gene>
    <name evidence="9 11" type="primary">lnt</name>
    <name evidence="11" type="ORF">EI545_06145</name>
</gene>
<feature type="transmembrane region" description="Helical" evidence="9">
    <location>
        <begin position="53"/>
        <end position="72"/>
    </location>
</feature>
<keyword evidence="11" id="KW-0449">Lipoprotein</keyword>
<dbReference type="Proteomes" id="UP000282002">
    <property type="component" value="Chromosome"/>
</dbReference>
<dbReference type="GO" id="GO:0042158">
    <property type="term" value="P:lipoprotein biosynthetic process"/>
    <property type="evidence" value="ECO:0007669"/>
    <property type="project" value="UniProtKB-UniRule"/>
</dbReference>
<evidence type="ECO:0000313" key="11">
    <source>
        <dbReference type="EMBL" id="AZL61055.1"/>
    </source>
</evidence>
<evidence type="ECO:0000256" key="4">
    <source>
        <dbReference type="ARBA" id="ARBA00022679"/>
    </source>
</evidence>
<evidence type="ECO:0000256" key="9">
    <source>
        <dbReference type="HAMAP-Rule" id="MF_01148"/>
    </source>
</evidence>
<comment type="catalytic activity">
    <reaction evidence="9">
        <text>N-terminal S-1,2-diacyl-sn-glyceryl-L-cysteinyl-[lipoprotein] + a glycerophospholipid = N-acyl-S-1,2-diacyl-sn-glyceryl-L-cysteinyl-[lipoprotein] + a 2-acyl-sn-glycero-3-phospholipid + H(+)</text>
        <dbReference type="Rhea" id="RHEA:48228"/>
        <dbReference type="Rhea" id="RHEA-COMP:14681"/>
        <dbReference type="Rhea" id="RHEA-COMP:14684"/>
        <dbReference type="ChEBI" id="CHEBI:15378"/>
        <dbReference type="ChEBI" id="CHEBI:136912"/>
        <dbReference type="ChEBI" id="CHEBI:140656"/>
        <dbReference type="ChEBI" id="CHEBI:140657"/>
        <dbReference type="ChEBI" id="CHEBI:140660"/>
        <dbReference type="EC" id="2.3.1.269"/>
    </reaction>
</comment>
<evidence type="ECO:0000256" key="1">
    <source>
        <dbReference type="ARBA" id="ARBA00004651"/>
    </source>
</evidence>
<dbReference type="CDD" id="cd07571">
    <property type="entry name" value="ALP_N-acyl_transferase"/>
    <property type="match status" value="1"/>
</dbReference>
<dbReference type="PANTHER" id="PTHR38686:SF1">
    <property type="entry name" value="APOLIPOPROTEIN N-ACYLTRANSFERASE"/>
    <property type="match status" value="1"/>
</dbReference>
<keyword evidence="3 9" id="KW-1003">Cell membrane</keyword>
<dbReference type="Gene3D" id="3.60.110.10">
    <property type="entry name" value="Carbon-nitrogen hydrolase"/>
    <property type="match status" value="1"/>
</dbReference>
<dbReference type="Pfam" id="PF00795">
    <property type="entry name" value="CN_hydrolase"/>
    <property type="match status" value="1"/>
</dbReference>
<dbReference type="InterPro" id="IPR045378">
    <property type="entry name" value="LNT_N"/>
</dbReference>
<comment type="pathway">
    <text evidence="9">Protein modification; lipoprotein biosynthesis (N-acyl transfer).</text>
</comment>
<keyword evidence="5 9" id="KW-0812">Transmembrane</keyword>
<comment type="similarity">
    <text evidence="2 9">Belongs to the CN hydrolase family. Apolipoprotein N-acyltransferase subfamily.</text>
</comment>
<evidence type="ECO:0000256" key="8">
    <source>
        <dbReference type="ARBA" id="ARBA00023315"/>
    </source>
</evidence>
<dbReference type="UniPathway" id="UPA00666"/>
<protein>
    <recommendedName>
        <fullName evidence="9">Apolipoprotein N-acyltransferase</fullName>
        <shortName evidence="9">ALP N-acyltransferase</shortName>
        <ecNumber evidence="9">2.3.1.269</ecNumber>
    </recommendedName>
</protein>
<organism evidence="11 12">
    <name type="scientific">Tabrizicola piscis</name>
    <dbReference type="NCBI Taxonomy" id="2494374"/>
    <lineage>
        <taxon>Bacteria</taxon>
        <taxon>Pseudomonadati</taxon>
        <taxon>Pseudomonadota</taxon>
        <taxon>Alphaproteobacteria</taxon>
        <taxon>Rhodobacterales</taxon>
        <taxon>Paracoccaceae</taxon>
        <taxon>Tabrizicola</taxon>
    </lineage>
</organism>
<evidence type="ECO:0000256" key="6">
    <source>
        <dbReference type="ARBA" id="ARBA00022989"/>
    </source>
</evidence>
<evidence type="ECO:0000259" key="10">
    <source>
        <dbReference type="PROSITE" id="PS50263"/>
    </source>
</evidence>
<comment type="function">
    <text evidence="9">Catalyzes the phospholipid dependent N-acylation of the N-terminal cysteine of apolipoprotein, the last step in lipoprotein maturation.</text>
</comment>